<comment type="caution">
    <text evidence="7">The sequence shown here is derived from an EMBL/GenBank/DDBJ whole genome shotgun (WGS) entry which is preliminary data.</text>
</comment>
<accession>A0ABU4Y8I8</accession>
<sequence>MLIVAALGGNALLRRGEPMTAENQRSNVKRAASVLAALIGEGHSLVITHGNGPQVGLLALQSAAASKEGAFPLDVLGAESAGMIGYMIEQELANLASQRLFATLLTQVKVDPRDPAFAHPTKPIGPVYDEATARRLADERGWAVAPDGDKWRRVVPSPRPVEILEVSVISYLVEHDVVVICTGGGGVPVVARGDGSMIGVEAVIDKDLASSLLARQLKADMLLMLTDVDAVYVGYGTPDARALRRVGATELSGRDFPAGSMGPKISAAIEFVQATGRPSAIGRLEDAVEIVKGRQGTRFEASSLQLTSLKADGRQGH</sequence>
<dbReference type="CDD" id="cd04235">
    <property type="entry name" value="AAK_CK"/>
    <property type="match status" value="1"/>
</dbReference>
<dbReference type="Gene3D" id="3.40.1160.10">
    <property type="entry name" value="Acetylglutamate kinase-like"/>
    <property type="match status" value="1"/>
</dbReference>
<dbReference type="PRINTS" id="PR01469">
    <property type="entry name" value="CARBMTKINASE"/>
</dbReference>
<reference evidence="7 8" key="1">
    <citation type="submission" date="2023-08" db="EMBL/GenBank/DDBJ databases">
        <title>Implementing the SeqCode for naming new Mesorhizobium species isolated from Vachellia karroo root nodules.</title>
        <authorList>
            <person name="Van Lill M."/>
        </authorList>
    </citation>
    <scope>NUCLEOTIDE SEQUENCE [LARGE SCALE GENOMIC DNA]</scope>
    <source>
        <strain evidence="7 8">VK24D</strain>
    </source>
</reference>
<organism evidence="7 8">
    <name type="scientific">Mesorhizobium album</name>
    <dbReference type="NCBI Taxonomy" id="3072314"/>
    <lineage>
        <taxon>Bacteria</taxon>
        <taxon>Pseudomonadati</taxon>
        <taxon>Pseudomonadota</taxon>
        <taxon>Alphaproteobacteria</taxon>
        <taxon>Hyphomicrobiales</taxon>
        <taxon>Phyllobacteriaceae</taxon>
        <taxon>Mesorhizobium</taxon>
    </lineage>
</organism>
<comment type="similarity">
    <text evidence="1 5">Belongs to the carbamate kinase family.</text>
</comment>
<proteinExistence type="inferred from homology"/>
<evidence type="ECO:0000259" key="6">
    <source>
        <dbReference type="Pfam" id="PF00696"/>
    </source>
</evidence>
<name>A0ABU4Y8I8_9HYPH</name>
<evidence type="ECO:0000256" key="5">
    <source>
        <dbReference type="PIRNR" id="PIRNR000723"/>
    </source>
</evidence>
<dbReference type="PANTHER" id="PTHR30409:SF1">
    <property type="entry name" value="CARBAMATE KINASE-RELATED"/>
    <property type="match status" value="1"/>
</dbReference>
<evidence type="ECO:0000256" key="2">
    <source>
        <dbReference type="ARBA" id="ARBA00022679"/>
    </source>
</evidence>
<dbReference type="NCBIfam" id="TIGR00746">
    <property type="entry name" value="arcC"/>
    <property type="match status" value="1"/>
</dbReference>
<dbReference type="RefSeq" id="WP_320290516.1">
    <property type="nucleotide sequence ID" value="NZ_JAVIIW010000049.1"/>
</dbReference>
<dbReference type="InterPro" id="IPR036393">
    <property type="entry name" value="AceGlu_kinase-like_sf"/>
</dbReference>
<dbReference type="SUPFAM" id="SSF53633">
    <property type="entry name" value="Carbamate kinase-like"/>
    <property type="match status" value="1"/>
</dbReference>
<dbReference type="EMBL" id="JAVIIW010000049">
    <property type="protein sequence ID" value="MDX8482420.1"/>
    <property type="molecule type" value="Genomic_DNA"/>
</dbReference>
<dbReference type="InterPro" id="IPR001048">
    <property type="entry name" value="Asp/Glu/Uridylate_kinase"/>
</dbReference>
<keyword evidence="8" id="KW-1185">Reference proteome</keyword>
<keyword evidence="2 5" id="KW-0808">Transferase</keyword>
<dbReference type="GO" id="GO:0008804">
    <property type="term" value="F:carbamate kinase activity"/>
    <property type="evidence" value="ECO:0007669"/>
    <property type="project" value="UniProtKB-EC"/>
</dbReference>
<evidence type="ECO:0000256" key="1">
    <source>
        <dbReference type="ARBA" id="ARBA00011066"/>
    </source>
</evidence>
<dbReference type="InterPro" id="IPR003964">
    <property type="entry name" value="Carb_kinase"/>
</dbReference>
<dbReference type="PIRSF" id="PIRSF000723">
    <property type="entry name" value="Carbamate_kin"/>
    <property type="match status" value="1"/>
</dbReference>
<evidence type="ECO:0000313" key="7">
    <source>
        <dbReference type="EMBL" id="MDX8482420.1"/>
    </source>
</evidence>
<evidence type="ECO:0000256" key="4">
    <source>
        <dbReference type="NCBIfam" id="TIGR00746"/>
    </source>
</evidence>
<feature type="domain" description="Aspartate/glutamate/uridylate kinase" evidence="6">
    <location>
        <begin position="1"/>
        <end position="281"/>
    </location>
</feature>
<dbReference type="NCBIfam" id="NF009008">
    <property type="entry name" value="PRK12354.1"/>
    <property type="match status" value="1"/>
</dbReference>
<gene>
    <name evidence="7" type="primary">arcC</name>
    <name evidence="7" type="ORF">RFN28_28755</name>
</gene>
<dbReference type="Proteomes" id="UP001287059">
    <property type="component" value="Unassembled WGS sequence"/>
</dbReference>
<keyword evidence="3 5" id="KW-0418">Kinase</keyword>
<evidence type="ECO:0000256" key="3">
    <source>
        <dbReference type="ARBA" id="ARBA00022777"/>
    </source>
</evidence>
<dbReference type="Pfam" id="PF00696">
    <property type="entry name" value="AA_kinase"/>
    <property type="match status" value="1"/>
</dbReference>
<evidence type="ECO:0000313" key="8">
    <source>
        <dbReference type="Proteomes" id="UP001287059"/>
    </source>
</evidence>
<dbReference type="PANTHER" id="PTHR30409">
    <property type="entry name" value="CARBAMATE KINASE"/>
    <property type="match status" value="1"/>
</dbReference>
<protein>
    <recommendedName>
        <fullName evidence="4 5">Carbamate kinase</fullName>
    </recommendedName>
</protein>